<accession>A0A1H2VKM1</accession>
<proteinExistence type="predicted"/>
<dbReference type="InterPro" id="IPR008991">
    <property type="entry name" value="Translation_prot_SH3-like_sf"/>
</dbReference>
<dbReference type="STRING" id="89784.SAMN04489725_11157"/>
<dbReference type="InterPro" id="IPR041985">
    <property type="entry name" value="Ribosomal_eL14_KOW"/>
</dbReference>
<organism evidence="4 5">
    <name type="scientific">Alicyclobacillus hesperidum</name>
    <dbReference type="NCBI Taxonomy" id="89784"/>
    <lineage>
        <taxon>Bacteria</taxon>
        <taxon>Bacillati</taxon>
        <taxon>Bacillota</taxon>
        <taxon>Bacilli</taxon>
        <taxon>Bacillales</taxon>
        <taxon>Alicyclobacillaceae</taxon>
        <taxon>Alicyclobacillus</taxon>
    </lineage>
</organism>
<keyword evidence="1" id="KW-0689">Ribosomal protein</keyword>
<dbReference type="CDD" id="cd06088">
    <property type="entry name" value="KOW_RPL14"/>
    <property type="match status" value="1"/>
</dbReference>
<dbReference type="GO" id="GO:0005840">
    <property type="term" value="C:ribosome"/>
    <property type="evidence" value="ECO:0007669"/>
    <property type="project" value="UniProtKB-KW"/>
</dbReference>
<keyword evidence="5" id="KW-1185">Reference proteome</keyword>
<name>A0A1H2VKM1_9BACL</name>
<reference evidence="5" key="1">
    <citation type="submission" date="2016-10" db="EMBL/GenBank/DDBJ databases">
        <authorList>
            <person name="Varghese N."/>
        </authorList>
    </citation>
    <scope>NUCLEOTIDE SEQUENCE [LARGE SCALE GENOMIC DNA]</scope>
    <source>
        <strain evidence="5">DSM 12489</strain>
    </source>
</reference>
<evidence type="ECO:0000256" key="2">
    <source>
        <dbReference type="ARBA" id="ARBA00023274"/>
    </source>
</evidence>
<evidence type="ECO:0000313" key="4">
    <source>
        <dbReference type="EMBL" id="SDW68886.1"/>
    </source>
</evidence>
<dbReference type="AlphaFoldDB" id="A0A1H2VKM1"/>
<dbReference type="EMBL" id="BSRA01000003">
    <property type="protein sequence ID" value="GLV12945.1"/>
    <property type="molecule type" value="Genomic_DNA"/>
</dbReference>
<dbReference type="Proteomes" id="UP000182589">
    <property type="component" value="Unassembled WGS sequence"/>
</dbReference>
<evidence type="ECO:0008006" key="6">
    <source>
        <dbReference type="Google" id="ProtNLM"/>
    </source>
</evidence>
<reference evidence="4" key="2">
    <citation type="submission" date="2016-10" db="EMBL/GenBank/DDBJ databases">
        <authorList>
            <person name="de Groot N.N."/>
        </authorList>
    </citation>
    <scope>NUCLEOTIDE SEQUENCE [LARGE SCALE GENOMIC DNA]</scope>
    <source>
        <strain evidence="4">DSM 12489</strain>
    </source>
</reference>
<dbReference type="GO" id="GO:1990904">
    <property type="term" value="C:ribonucleoprotein complex"/>
    <property type="evidence" value="ECO:0007669"/>
    <property type="project" value="UniProtKB-KW"/>
</dbReference>
<evidence type="ECO:0000313" key="5">
    <source>
        <dbReference type="Proteomes" id="UP000182589"/>
    </source>
</evidence>
<sequence>MQAMSVPRELPPLGSLVEVMQGRDAGLVAVVIGHLEDRFILVADGSVRRADKPKKKNVLHVRRLSHIAGEVAEKLRIDGKVTNALLRHTVRMFLEERLAAANQRDQGGAFHGEG</sequence>
<dbReference type="Proteomes" id="UP001157137">
    <property type="component" value="Unassembled WGS sequence"/>
</dbReference>
<evidence type="ECO:0000313" key="3">
    <source>
        <dbReference type="EMBL" id="GLV12945.1"/>
    </source>
</evidence>
<reference evidence="3" key="3">
    <citation type="submission" date="2023-02" db="EMBL/GenBank/DDBJ databases">
        <title>Proposal of a novel subspecies: Alicyclobacillus hesperidum subspecies aegle.</title>
        <authorList>
            <person name="Goto K."/>
            <person name="Fujii T."/>
            <person name="Yasui K."/>
            <person name="Mochida K."/>
            <person name="Kato-Tanaka Y."/>
            <person name="Morohoshi S."/>
            <person name="An S.Y."/>
            <person name="Kasai H."/>
            <person name="Yokota A."/>
        </authorList>
    </citation>
    <scope>NUCLEOTIDE SEQUENCE</scope>
    <source>
        <strain evidence="3">DSM 12766</strain>
    </source>
</reference>
<keyword evidence="2" id="KW-0687">Ribonucleoprotein</keyword>
<dbReference type="EMBL" id="FNOJ01000011">
    <property type="protein sequence ID" value="SDW68886.1"/>
    <property type="molecule type" value="Genomic_DNA"/>
</dbReference>
<evidence type="ECO:0000256" key="1">
    <source>
        <dbReference type="ARBA" id="ARBA00022980"/>
    </source>
</evidence>
<gene>
    <name evidence="3" type="ORF">Heshes_06290</name>
    <name evidence="4" type="ORF">SAMN04489725_11157</name>
</gene>
<protein>
    <recommendedName>
        <fullName evidence="6">Ribosomal protein L14E/L6E/L27E</fullName>
    </recommendedName>
</protein>
<dbReference type="SUPFAM" id="SSF50104">
    <property type="entry name" value="Translation proteins SH3-like domain"/>
    <property type="match status" value="1"/>
</dbReference>